<dbReference type="Gene3D" id="3.80.10.10">
    <property type="entry name" value="Ribonuclease Inhibitor"/>
    <property type="match status" value="1"/>
</dbReference>
<evidence type="ECO:0000259" key="2">
    <source>
        <dbReference type="Pfam" id="PF07635"/>
    </source>
</evidence>
<dbReference type="PANTHER" id="PTHR35889">
    <property type="entry name" value="CYCLOINULO-OLIGOSACCHARIDE FRUCTANOTRANSFERASE-RELATED"/>
    <property type="match status" value="1"/>
</dbReference>
<dbReference type="STRING" id="758820.SAMN00777080_2000"/>
<dbReference type="Proteomes" id="UP000192333">
    <property type="component" value="Chromosome I"/>
</dbReference>
<gene>
    <name evidence="3" type="ORF">SAMN00777080_2000</name>
</gene>
<dbReference type="PANTHER" id="PTHR35889:SF3">
    <property type="entry name" value="F-BOX DOMAIN-CONTAINING PROTEIN"/>
    <property type="match status" value="1"/>
</dbReference>
<dbReference type="AlphaFoldDB" id="A0A1W2H461"/>
<feature type="transmembrane region" description="Helical" evidence="1">
    <location>
        <begin position="84"/>
        <end position="108"/>
    </location>
</feature>
<dbReference type="EMBL" id="LT838813">
    <property type="protein sequence ID" value="SMD43408.1"/>
    <property type="molecule type" value="Genomic_DNA"/>
</dbReference>
<evidence type="ECO:0000256" key="1">
    <source>
        <dbReference type="SAM" id="Phobius"/>
    </source>
</evidence>
<keyword evidence="1" id="KW-0812">Transmembrane</keyword>
<keyword evidence="1" id="KW-1133">Transmembrane helix</keyword>
<evidence type="ECO:0000313" key="3">
    <source>
        <dbReference type="EMBL" id="SMD43408.1"/>
    </source>
</evidence>
<reference evidence="4" key="1">
    <citation type="submission" date="2017-04" db="EMBL/GenBank/DDBJ databases">
        <authorList>
            <person name="Varghese N."/>
            <person name="Submissions S."/>
        </authorList>
    </citation>
    <scope>NUCLEOTIDE SEQUENCE [LARGE SCALE GENOMIC DNA]</scope>
    <source>
        <strain evidence="4">DSM 16537</strain>
    </source>
</reference>
<proteinExistence type="predicted"/>
<feature type="transmembrane region" description="Helical" evidence="1">
    <location>
        <begin position="148"/>
        <end position="166"/>
    </location>
</feature>
<evidence type="ECO:0000313" key="4">
    <source>
        <dbReference type="Proteomes" id="UP000192333"/>
    </source>
</evidence>
<feature type="transmembrane region" description="Helical" evidence="1">
    <location>
        <begin position="15"/>
        <end position="34"/>
    </location>
</feature>
<keyword evidence="4" id="KW-1185">Reference proteome</keyword>
<feature type="transmembrane region" description="Helical" evidence="1">
    <location>
        <begin position="54"/>
        <end position="72"/>
    </location>
</feature>
<name>A0A1W2H461_9BACT</name>
<keyword evidence="1" id="KW-0472">Membrane</keyword>
<sequence length="495" mass="55788">MRSNSLMIRLKNICLKYRFVFLFLAIAVLFLPFIGPQEDPPSEFVFFLGRFHPLIIHFPIVLILLVLIIEVFKKYKLLEVPKNVIGLLLGASLISCLVSLGLGFLLYSTGEYTGEIAQQHLWGGVLLSAAVSLAVFFLLSYGQSKAQYFSTGYIIALIFANGTLIYTSHQGGSLTHGKEFLTEYFPIKSQEPDWQPKPVEEMLVYDDVIVAFMDRKCMSCHNENKAKGGLILTSFEDLVKGGKGDHPSLVKNSSLESEVYRRVTLPVNDDDFMPPEGKSPLNENEVSLLKWWIDNGADPELRITEASLNPEIESIVQVYLTELKTQQRNRHLQKLSTENLINSLENVENIEMKIDPYDEKSIFISMKFPPSSFGDKDLINLQPVFQNITKASFIGSDITDDGFYHLGQMSSLKELYLQQTQINGEGLAQLSKLSNLQLLDLSKTKVNDGNLLNILMLPALQDVYINETLISKEVIDAIKAYNPGIKIHLERGTYF</sequence>
<feature type="transmembrane region" description="Helical" evidence="1">
    <location>
        <begin position="120"/>
        <end position="141"/>
    </location>
</feature>
<dbReference type="SUPFAM" id="SSF52047">
    <property type="entry name" value="RNI-like"/>
    <property type="match status" value="1"/>
</dbReference>
<accession>A0A1W2H461</accession>
<protein>
    <submittedName>
        <fullName evidence="3">Planctomycete cytochrome C</fullName>
    </submittedName>
</protein>
<dbReference type="InterPro" id="IPR011429">
    <property type="entry name" value="Cyt_c_Planctomycete-type"/>
</dbReference>
<organism evidence="3 4">
    <name type="scientific">Aquiflexum balticum DSM 16537</name>
    <dbReference type="NCBI Taxonomy" id="758820"/>
    <lineage>
        <taxon>Bacteria</taxon>
        <taxon>Pseudomonadati</taxon>
        <taxon>Bacteroidota</taxon>
        <taxon>Cytophagia</taxon>
        <taxon>Cytophagales</taxon>
        <taxon>Cyclobacteriaceae</taxon>
        <taxon>Aquiflexum</taxon>
    </lineage>
</organism>
<feature type="domain" description="Cytochrome C Planctomycete-type" evidence="2">
    <location>
        <begin position="217"/>
        <end position="277"/>
    </location>
</feature>
<dbReference type="InterPro" id="IPR032675">
    <property type="entry name" value="LRR_dom_sf"/>
</dbReference>
<dbReference type="Pfam" id="PF07635">
    <property type="entry name" value="PSCyt1"/>
    <property type="match status" value="1"/>
</dbReference>